<name>A0A0L0FWZ0_9EUKA</name>
<organism evidence="1 2">
    <name type="scientific">Sphaeroforma arctica JP610</name>
    <dbReference type="NCBI Taxonomy" id="667725"/>
    <lineage>
        <taxon>Eukaryota</taxon>
        <taxon>Ichthyosporea</taxon>
        <taxon>Ichthyophonida</taxon>
        <taxon>Sphaeroforma</taxon>
    </lineage>
</organism>
<reference evidence="1 2" key="1">
    <citation type="submission" date="2011-02" db="EMBL/GenBank/DDBJ databases">
        <title>The Genome Sequence of Sphaeroforma arctica JP610.</title>
        <authorList>
            <consortium name="The Broad Institute Genome Sequencing Platform"/>
            <person name="Russ C."/>
            <person name="Cuomo C."/>
            <person name="Young S.K."/>
            <person name="Zeng Q."/>
            <person name="Gargeya S."/>
            <person name="Alvarado L."/>
            <person name="Berlin A."/>
            <person name="Chapman S.B."/>
            <person name="Chen Z."/>
            <person name="Freedman E."/>
            <person name="Gellesch M."/>
            <person name="Goldberg J."/>
            <person name="Griggs A."/>
            <person name="Gujja S."/>
            <person name="Heilman E."/>
            <person name="Heiman D."/>
            <person name="Howarth C."/>
            <person name="Mehta T."/>
            <person name="Neiman D."/>
            <person name="Pearson M."/>
            <person name="Roberts A."/>
            <person name="Saif S."/>
            <person name="Shea T."/>
            <person name="Shenoy N."/>
            <person name="Sisk P."/>
            <person name="Stolte C."/>
            <person name="Sykes S."/>
            <person name="White J."/>
            <person name="Yandava C."/>
            <person name="Burger G."/>
            <person name="Gray M.W."/>
            <person name="Holland P.W.H."/>
            <person name="King N."/>
            <person name="Lang F.B.F."/>
            <person name="Roger A.J."/>
            <person name="Ruiz-Trillo I."/>
            <person name="Haas B."/>
            <person name="Nusbaum C."/>
            <person name="Birren B."/>
        </authorList>
    </citation>
    <scope>NUCLEOTIDE SEQUENCE [LARGE SCALE GENOMIC DNA]</scope>
    <source>
        <strain evidence="1 2">JP610</strain>
    </source>
</reference>
<evidence type="ECO:0000313" key="1">
    <source>
        <dbReference type="EMBL" id="KNC80478.1"/>
    </source>
</evidence>
<dbReference type="Gene3D" id="2.40.70.10">
    <property type="entry name" value="Acid Proteases"/>
    <property type="match status" value="1"/>
</dbReference>
<dbReference type="EMBL" id="KQ242144">
    <property type="protein sequence ID" value="KNC80478.1"/>
    <property type="molecule type" value="Genomic_DNA"/>
</dbReference>
<accession>A0A0L0FWZ0</accession>
<evidence type="ECO:0000313" key="2">
    <source>
        <dbReference type="Proteomes" id="UP000054560"/>
    </source>
</evidence>
<gene>
    <name evidence="1" type="ORF">SARC_07155</name>
</gene>
<sequence>MLIAVYADSGATPNLITKELVDRAGLDVTRYMGLPFEGVAEMGTVVPLGVIKAPVQMKSWHERFLQPVLRMLVVGSLPMKTDVLIGHDTMVKDGLNLMLNNRGAKWRSDGLFAA</sequence>
<keyword evidence="2" id="KW-1185">Reference proteome</keyword>
<dbReference type="GeneID" id="25907659"/>
<protein>
    <recommendedName>
        <fullName evidence="3">Peptidase A2 domain-containing protein</fullName>
    </recommendedName>
</protein>
<dbReference type="InterPro" id="IPR021109">
    <property type="entry name" value="Peptidase_aspartic_dom_sf"/>
</dbReference>
<evidence type="ECO:0008006" key="3">
    <source>
        <dbReference type="Google" id="ProtNLM"/>
    </source>
</evidence>
<proteinExistence type="predicted"/>
<dbReference type="RefSeq" id="XP_014154380.1">
    <property type="nucleotide sequence ID" value="XM_014298905.1"/>
</dbReference>
<dbReference type="AlphaFoldDB" id="A0A0L0FWZ0"/>
<dbReference type="Proteomes" id="UP000054560">
    <property type="component" value="Unassembled WGS sequence"/>
</dbReference>